<dbReference type="PANTHER" id="PTHR35175:SF2">
    <property type="entry name" value="DUF1289 DOMAIN-CONTAINING PROTEIN"/>
    <property type="match status" value="1"/>
</dbReference>
<sequence length="58" mass="6540">MKTPCNKTCQIHPVTGLCLGCHRSLEEIGSWSRYSDTQRAHIMAELPTRTPAQRTEAQ</sequence>
<dbReference type="InterPro" id="IPR010710">
    <property type="entry name" value="DUF1289"/>
</dbReference>
<keyword evidence="2" id="KW-1185">Reference proteome</keyword>
<evidence type="ECO:0000313" key="1">
    <source>
        <dbReference type="EMBL" id="MBO0345069.1"/>
    </source>
</evidence>
<proteinExistence type="predicted"/>
<dbReference type="PANTHER" id="PTHR35175">
    <property type="entry name" value="DUF1289 DOMAIN-CONTAINING PROTEIN"/>
    <property type="match status" value="1"/>
</dbReference>
<dbReference type="Pfam" id="PF06945">
    <property type="entry name" value="DUF1289"/>
    <property type="match status" value="1"/>
</dbReference>
<dbReference type="Proteomes" id="UP000664779">
    <property type="component" value="Unassembled WGS sequence"/>
</dbReference>
<comment type="caution">
    <text evidence="1">The sequence shown here is derived from an EMBL/GenBank/DDBJ whole genome shotgun (WGS) entry which is preliminary data.</text>
</comment>
<dbReference type="RefSeq" id="WP_206939430.1">
    <property type="nucleotide sequence ID" value="NZ_JAFLNF010000003.1"/>
</dbReference>
<evidence type="ECO:0000313" key="2">
    <source>
        <dbReference type="Proteomes" id="UP000664779"/>
    </source>
</evidence>
<dbReference type="AlphaFoldDB" id="A0A939J8N9"/>
<reference evidence="1" key="1">
    <citation type="submission" date="2021-03" db="EMBL/GenBank/DDBJ databases">
        <title>Roseibium sp. CAU 1637 isolated from Incheon.</title>
        <authorList>
            <person name="Kim W."/>
        </authorList>
    </citation>
    <scope>NUCLEOTIDE SEQUENCE</scope>
    <source>
        <strain evidence="1">CAU 1637</strain>
    </source>
</reference>
<name>A0A939J8N9_9HYPH</name>
<gene>
    <name evidence="1" type="ORF">J0X15_07555</name>
</gene>
<dbReference type="EMBL" id="JAFLNF010000003">
    <property type="protein sequence ID" value="MBO0345069.1"/>
    <property type="molecule type" value="Genomic_DNA"/>
</dbReference>
<protein>
    <submittedName>
        <fullName evidence="1">DUF1289 domain-containing protein</fullName>
    </submittedName>
</protein>
<organism evidence="1 2">
    <name type="scientific">Roseibium limicola</name>
    <dbReference type="NCBI Taxonomy" id="2816037"/>
    <lineage>
        <taxon>Bacteria</taxon>
        <taxon>Pseudomonadati</taxon>
        <taxon>Pseudomonadota</taxon>
        <taxon>Alphaproteobacteria</taxon>
        <taxon>Hyphomicrobiales</taxon>
        <taxon>Stappiaceae</taxon>
        <taxon>Roseibium</taxon>
    </lineage>
</organism>
<accession>A0A939J8N9</accession>